<dbReference type="InterPro" id="IPR011527">
    <property type="entry name" value="ABC1_TM_dom"/>
</dbReference>
<comment type="subcellular location">
    <subcellularLocation>
        <location evidence="1">Cell membrane</location>
        <topology evidence="1">Multi-pass membrane protein</topology>
    </subcellularLocation>
</comment>
<keyword evidence="4 9" id="KW-0812">Transmembrane</keyword>
<evidence type="ECO:0000256" key="2">
    <source>
        <dbReference type="ARBA" id="ARBA00022448"/>
    </source>
</evidence>
<feature type="transmembrane region" description="Helical" evidence="9">
    <location>
        <begin position="155"/>
        <end position="173"/>
    </location>
</feature>
<dbReference type="InterPro" id="IPR039421">
    <property type="entry name" value="Type_1_exporter"/>
</dbReference>
<dbReference type="GO" id="GO:0005524">
    <property type="term" value="F:ATP binding"/>
    <property type="evidence" value="ECO:0007669"/>
    <property type="project" value="UniProtKB-KW"/>
</dbReference>
<evidence type="ECO:0000256" key="9">
    <source>
        <dbReference type="SAM" id="Phobius"/>
    </source>
</evidence>
<keyword evidence="5" id="KW-0547">Nucleotide-binding</keyword>
<dbReference type="PANTHER" id="PTHR43394">
    <property type="entry name" value="ATP-DEPENDENT PERMEASE MDL1, MITOCHONDRIAL"/>
    <property type="match status" value="1"/>
</dbReference>
<feature type="domain" description="ABC transporter" evidence="10">
    <location>
        <begin position="354"/>
        <end position="589"/>
    </location>
</feature>
<dbReference type="Pfam" id="PF00664">
    <property type="entry name" value="ABC_membrane"/>
    <property type="match status" value="1"/>
</dbReference>
<dbReference type="PANTHER" id="PTHR43394:SF1">
    <property type="entry name" value="ATP-BINDING CASSETTE SUB-FAMILY B MEMBER 10, MITOCHONDRIAL"/>
    <property type="match status" value="1"/>
</dbReference>
<keyword evidence="2" id="KW-0813">Transport</keyword>
<evidence type="ECO:0000256" key="4">
    <source>
        <dbReference type="ARBA" id="ARBA00022692"/>
    </source>
</evidence>
<dbReference type="GO" id="GO:0015421">
    <property type="term" value="F:ABC-type oligopeptide transporter activity"/>
    <property type="evidence" value="ECO:0007669"/>
    <property type="project" value="TreeGrafter"/>
</dbReference>
<organism evidence="12 13">
    <name type="scientific">Rudanella paleaurantiibacter</name>
    <dbReference type="NCBI Taxonomy" id="2614655"/>
    <lineage>
        <taxon>Bacteria</taxon>
        <taxon>Pseudomonadati</taxon>
        <taxon>Bacteroidota</taxon>
        <taxon>Cytophagia</taxon>
        <taxon>Cytophagales</taxon>
        <taxon>Cytophagaceae</taxon>
        <taxon>Rudanella</taxon>
    </lineage>
</organism>
<dbReference type="InterPro" id="IPR036640">
    <property type="entry name" value="ABC1_TM_sf"/>
</dbReference>
<dbReference type="EMBL" id="WELI01000003">
    <property type="protein sequence ID" value="KAB7731438.1"/>
    <property type="molecule type" value="Genomic_DNA"/>
</dbReference>
<accession>A0A7J5U103</accession>
<dbReference type="Proteomes" id="UP000488299">
    <property type="component" value="Unassembled WGS sequence"/>
</dbReference>
<evidence type="ECO:0000256" key="5">
    <source>
        <dbReference type="ARBA" id="ARBA00022741"/>
    </source>
</evidence>
<dbReference type="PROSITE" id="PS50929">
    <property type="entry name" value="ABC_TM1F"/>
    <property type="match status" value="1"/>
</dbReference>
<proteinExistence type="predicted"/>
<dbReference type="RefSeq" id="WP_152124408.1">
    <property type="nucleotide sequence ID" value="NZ_WELI01000003.1"/>
</dbReference>
<dbReference type="InterPro" id="IPR027417">
    <property type="entry name" value="P-loop_NTPase"/>
</dbReference>
<dbReference type="InterPro" id="IPR017871">
    <property type="entry name" value="ABC_transporter-like_CS"/>
</dbReference>
<evidence type="ECO:0000256" key="7">
    <source>
        <dbReference type="ARBA" id="ARBA00022989"/>
    </source>
</evidence>
<evidence type="ECO:0000256" key="1">
    <source>
        <dbReference type="ARBA" id="ARBA00004651"/>
    </source>
</evidence>
<dbReference type="SUPFAM" id="SSF52540">
    <property type="entry name" value="P-loop containing nucleoside triphosphate hydrolases"/>
    <property type="match status" value="1"/>
</dbReference>
<feature type="domain" description="ABC transmembrane type-1" evidence="11">
    <location>
        <begin position="22"/>
        <end position="322"/>
    </location>
</feature>
<reference evidence="12 13" key="1">
    <citation type="submission" date="2019-10" db="EMBL/GenBank/DDBJ databases">
        <title>Rudanella paleaurantiibacter sp. nov., isolated from sludge.</title>
        <authorList>
            <person name="Xu S.Q."/>
        </authorList>
    </citation>
    <scope>NUCLEOTIDE SEQUENCE [LARGE SCALE GENOMIC DNA]</scope>
    <source>
        <strain evidence="12 13">HX-22-17</strain>
    </source>
</reference>
<dbReference type="PROSITE" id="PS50893">
    <property type="entry name" value="ABC_TRANSPORTER_2"/>
    <property type="match status" value="1"/>
</dbReference>
<evidence type="ECO:0000256" key="6">
    <source>
        <dbReference type="ARBA" id="ARBA00022840"/>
    </source>
</evidence>
<keyword evidence="8 9" id="KW-0472">Membrane</keyword>
<feature type="transmembrane region" description="Helical" evidence="9">
    <location>
        <begin position="71"/>
        <end position="97"/>
    </location>
</feature>
<name>A0A7J5U103_9BACT</name>
<evidence type="ECO:0000259" key="11">
    <source>
        <dbReference type="PROSITE" id="PS50929"/>
    </source>
</evidence>
<protein>
    <submittedName>
        <fullName evidence="12">ATP-binding cassette domain-containing protein</fullName>
    </submittedName>
</protein>
<keyword evidence="6 12" id="KW-0067">ATP-binding</keyword>
<evidence type="ECO:0000313" key="13">
    <source>
        <dbReference type="Proteomes" id="UP000488299"/>
    </source>
</evidence>
<dbReference type="Pfam" id="PF00005">
    <property type="entry name" value="ABC_tran"/>
    <property type="match status" value="1"/>
</dbReference>
<dbReference type="AlphaFoldDB" id="A0A7J5U103"/>
<evidence type="ECO:0000256" key="3">
    <source>
        <dbReference type="ARBA" id="ARBA00022475"/>
    </source>
</evidence>
<dbReference type="SUPFAM" id="SSF90123">
    <property type="entry name" value="ABC transporter transmembrane region"/>
    <property type="match status" value="1"/>
</dbReference>
<evidence type="ECO:0000259" key="10">
    <source>
        <dbReference type="PROSITE" id="PS50893"/>
    </source>
</evidence>
<dbReference type="InterPro" id="IPR003593">
    <property type="entry name" value="AAA+_ATPase"/>
</dbReference>
<dbReference type="PROSITE" id="PS00211">
    <property type="entry name" value="ABC_TRANSPORTER_1"/>
    <property type="match status" value="1"/>
</dbReference>
<keyword evidence="13" id="KW-1185">Reference proteome</keyword>
<dbReference type="FunFam" id="3.40.50.300:FF:000221">
    <property type="entry name" value="Multidrug ABC transporter ATP-binding protein"/>
    <property type="match status" value="1"/>
</dbReference>
<dbReference type="InterPro" id="IPR003439">
    <property type="entry name" value="ABC_transporter-like_ATP-bd"/>
</dbReference>
<feature type="transmembrane region" description="Helical" evidence="9">
    <location>
        <begin position="179"/>
        <end position="197"/>
    </location>
</feature>
<dbReference type="GO" id="GO:0005886">
    <property type="term" value="C:plasma membrane"/>
    <property type="evidence" value="ECO:0007669"/>
    <property type="project" value="UniProtKB-SubCell"/>
</dbReference>
<feature type="transmembrane region" description="Helical" evidence="9">
    <location>
        <begin position="20"/>
        <end position="41"/>
    </location>
</feature>
<comment type="caution">
    <text evidence="12">The sequence shown here is derived from an EMBL/GenBank/DDBJ whole genome shotgun (WGS) entry which is preliminary data.</text>
</comment>
<dbReference type="Gene3D" id="3.40.50.300">
    <property type="entry name" value="P-loop containing nucleotide triphosphate hydrolases"/>
    <property type="match status" value="1"/>
</dbReference>
<dbReference type="Gene3D" id="1.20.1560.10">
    <property type="entry name" value="ABC transporter type 1, transmembrane domain"/>
    <property type="match status" value="1"/>
</dbReference>
<evidence type="ECO:0000313" key="12">
    <source>
        <dbReference type="EMBL" id="KAB7731438.1"/>
    </source>
</evidence>
<keyword evidence="3" id="KW-1003">Cell membrane</keyword>
<evidence type="ECO:0000256" key="8">
    <source>
        <dbReference type="ARBA" id="ARBA00023136"/>
    </source>
</evidence>
<sequence>MKTFAHLAHLNKYLAKYKWYLIWGTVFTFVSNLFGIFPAQLVRYALDLVSETLDIYYLYAGSGLQSALYDIFAFSILLYGFLILGLALLKGFFLFLVRQTLIVMSRHIEYDLKNEIYDHYQTLPLSFYRQHNTGDLMARISEDVSKVRMYVGPSIMYGVNLLVLFVLVIGYMVSINARLTAYVLLPLPILSIGIYLVENIVISRSEEIQRSLSRMSTSVQEAFSGIRVLKSFVQEDVSAANFERESNEYRQKSLRLTMVDALWQPMTVMLIGLSNVLVVYVGGQEILAGRLTPGNITEFLIYVNMLTWPVMALGWTTSQTQRAAASQQRINEFLNEKTNIVSQKNLIREIEGEIELRNVRFVYPDSGIVALKNFSLHARSGESVAILGTTGSGKSTLANLITRMYDVSAGEVLIDGRPISDYNLTSLREQMGYVPQDVFLFSDSISNNVRFGKPDMPQERVEEAVRDADLYGNIVGFPEGFETRIGERGITLSGGQKQRLSIARAIARDPKILILDDCLSAVDTNTENIILNNLKRIMADRTSVIISHRVSSAKLADRIIVLDDGNVVEQGTHHELMALNGTYRELYDKQLQGEEV</sequence>
<dbReference type="GO" id="GO:0016887">
    <property type="term" value="F:ATP hydrolysis activity"/>
    <property type="evidence" value="ECO:0007669"/>
    <property type="project" value="InterPro"/>
</dbReference>
<gene>
    <name evidence="12" type="ORF">F5984_11665</name>
</gene>
<dbReference type="SMART" id="SM00382">
    <property type="entry name" value="AAA"/>
    <property type="match status" value="1"/>
</dbReference>
<feature type="transmembrane region" description="Helical" evidence="9">
    <location>
        <begin position="261"/>
        <end position="283"/>
    </location>
</feature>
<dbReference type="CDD" id="cd18541">
    <property type="entry name" value="ABC_6TM_TmrB_like"/>
    <property type="match status" value="1"/>
</dbReference>
<keyword evidence="7 9" id="KW-1133">Transmembrane helix</keyword>